<accession>A0A192CM71</accession>
<keyword evidence="1" id="KW-0614">Plasmid</keyword>
<evidence type="ECO:0000313" key="2">
    <source>
        <dbReference type="Proteomes" id="UP000183316"/>
    </source>
</evidence>
<dbReference type="Proteomes" id="UP000183316">
    <property type="component" value="Plasmid unnamed"/>
</dbReference>
<name>A0A192CM71_ECO25</name>
<dbReference type="PATRIC" id="fig|941280.3.peg.5692"/>
<sequence>MTNLFAQDFYDNALNQQLTGYIVELITDKAFLYLWRWS</sequence>
<protein>
    <submittedName>
        <fullName evidence="1">Uncharacterized protein</fullName>
    </submittedName>
</protein>
<dbReference type="EMBL" id="CP015086">
    <property type="protein sequence ID" value="ANK06995.1"/>
    <property type="molecule type" value="Genomic_DNA"/>
</dbReference>
<reference evidence="1 2" key="1">
    <citation type="submission" date="2016-03" db="EMBL/GenBank/DDBJ databases">
        <title>Genome Sequence and Comparative Pathogenic Determinants of Uropathogenic Escherichia coli O25b:H4, a Clinical Isolate from Saudi Arabia.</title>
        <authorList>
            <person name="Alyamani E.A.J."/>
            <person name="Khiyami M.A."/>
            <person name="Booq R.Y."/>
            <person name="Bahwerth F.S."/>
            <person name="Vaisvil B."/>
            <person name="Schmitt D.P."/>
            <person name="Kapatral V."/>
        </authorList>
    </citation>
    <scope>NUCLEOTIDE SEQUENCE [LARGE SCALE GENOMIC DNA]</scope>
    <source>
        <strain evidence="1 2">O25b:H4</strain>
        <plasmid evidence="2">Plasmid</plasmid>
    </source>
</reference>
<geneLocation type="plasmid" evidence="2"/>
<evidence type="ECO:0000313" key="1">
    <source>
        <dbReference type="EMBL" id="ANK06995.1"/>
    </source>
</evidence>
<proteinExistence type="predicted"/>
<dbReference type="AlphaFoldDB" id="A0A192CM71"/>
<organism evidence="1 2">
    <name type="scientific">Escherichia coli O25b:H4</name>
    <dbReference type="NCBI Taxonomy" id="941280"/>
    <lineage>
        <taxon>Bacteria</taxon>
        <taxon>Pseudomonadati</taxon>
        <taxon>Pseudomonadota</taxon>
        <taxon>Gammaproteobacteria</taxon>
        <taxon>Enterobacterales</taxon>
        <taxon>Enterobacteriaceae</taxon>
        <taxon>Escherichia</taxon>
    </lineage>
</organism>
<gene>
    <name evidence="1" type="ORF">WLH_05734</name>
</gene>